<evidence type="ECO:0000313" key="3">
    <source>
        <dbReference type="Proteomes" id="UP000325315"/>
    </source>
</evidence>
<dbReference type="GO" id="GO:0003964">
    <property type="term" value="F:RNA-directed DNA polymerase activity"/>
    <property type="evidence" value="ECO:0007669"/>
    <property type="project" value="UniProtKB-KW"/>
</dbReference>
<feature type="signal peptide" evidence="1">
    <location>
        <begin position="1"/>
        <end position="20"/>
    </location>
</feature>
<keyword evidence="2" id="KW-0808">Transferase</keyword>
<keyword evidence="2" id="KW-0548">Nucleotidyltransferase</keyword>
<gene>
    <name evidence="2" type="ORF">EPI10_002541</name>
</gene>
<proteinExistence type="predicted"/>
<organism evidence="2 3">
    <name type="scientific">Gossypium australe</name>
    <dbReference type="NCBI Taxonomy" id="47621"/>
    <lineage>
        <taxon>Eukaryota</taxon>
        <taxon>Viridiplantae</taxon>
        <taxon>Streptophyta</taxon>
        <taxon>Embryophyta</taxon>
        <taxon>Tracheophyta</taxon>
        <taxon>Spermatophyta</taxon>
        <taxon>Magnoliopsida</taxon>
        <taxon>eudicotyledons</taxon>
        <taxon>Gunneridae</taxon>
        <taxon>Pentapetalae</taxon>
        <taxon>rosids</taxon>
        <taxon>malvids</taxon>
        <taxon>Malvales</taxon>
        <taxon>Malvaceae</taxon>
        <taxon>Malvoideae</taxon>
        <taxon>Gossypium</taxon>
    </lineage>
</organism>
<comment type="caution">
    <text evidence="2">The sequence shown here is derived from an EMBL/GenBank/DDBJ whole genome shotgun (WGS) entry which is preliminary data.</text>
</comment>
<protein>
    <submittedName>
        <fullName evidence="2">Reverse transcriptase</fullName>
    </submittedName>
</protein>
<feature type="chain" id="PRO_5023060794" evidence="1">
    <location>
        <begin position="21"/>
        <end position="118"/>
    </location>
</feature>
<reference evidence="3" key="1">
    <citation type="journal article" date="2019" name="Plant Biotechnol. J.">
        <title>Genome sequencing of the Australian wild diploid species Gossypium australe highlights disease resistance and delayed gland morphogenesis.</title>
        <authorList>
            <person name="Cai Y."/>
            <person name="Cai X."/>
            <person name="Wang Q."/>
            <person name="Wang P."/>
            <person name="Zhang Y."/>
            <person name="Cai C."/>
            <person name="Xu Y."/>
            <person name="Wang K."/>
            <person name="Zhou Z."/>
            <person name="Wang C."/>
            <person name="Geng S."/>
            <person name="Li B."/>
            <person name="Dong Q."/>
            <person name="Hou Y."/>
            <person name="Wang H."/>
            <person name="Ai P."/>
            <person name="Liu Z."/>
            <person name="Yi F."/>
            <person name="Sun M."/>
            <person name="An G."/>
            <person name="Cheng J."/>
            <person name="Zhang Y."/>
            <person name="Shi Q."/>
            <person name="Xie Y."/>
            <person name="Shi X."/>
            <person name="Chang Y."/>
            <person name="Huang F."/>
            <person name="Chen Y."/>
            <person name="Hong S."/>
            <person name="Mi L."/>
            <person name="Sun Q."/>
            <person name="Zhang L."/>
            <person name="Zhou B."/>
            <person name="Peng R."/>
            <person name="Zhang X."/>
            <person name="Liu F."/>
        </authorList>
    </citation>
    <scope>NUCLEOTIDE SEQUENCE [LARGE SCALE GENOMIC DNA]</scope>
    <source>
        <strain evidence="3">cv. PA1801</strain>
    </source>
</reference>
<accession>A0A5B6VER7</accession>
<sequence length="118" mass="13343">MGFSMMWMDLIMHCISSVGGIIKPTRGIQQGDPISPYLFLVCSEDLSSLVTLANKDGLLTGAKVCRRGVEVSHLLFVDDCGSYGERSWVIKYIPREYESCLGQHISFDRWLIFYNTNL</sequence>
<keyword evidence="2" id="KW-0695">RNA-directed DNA polymerase</keyword>
<keyword evidence="3" id="KW-1185">Reference proteome</keyword>
<dbReference type="OrthoDB" id="7697409at2759"/>
<keyword evidence="1" id="KW-0732">Signal</keyword>
<evidence type="ECO:0000256" key="1">
    <source>
        <dbReference type="SAM" id="SignalP"/>
    </source>
</evidence>
<dbReference type="Proteomes" id="UP000325315">
    <property type="component" value="Unassembled WGS sequence"/>
</dbReference>
<evidence type="ECO:0000313" key="2">
    <source>
        <dbReference type="EMBL" id="KAA3467537.1"/>
    </source>
</evidence>
<name>A0A5B6VER7_9ROSI</name>
<dbReference type="AlphaFoldDB" id="A0A5B6VER7"/>
<dbReference type="EMBL" id="SMMG02000007">
    <property type="protein sequence ID" value="KAA3467537.1"/>
    <property type="molecule type" value="Genomic_DNA"/>
</dbReference>